<evidence type="ECO:0000313" key="2">
    <source>
        <dbReference type="EMBL" id="GBF92779.1"/>
    </source>
</evidence>
<dbReference type="AlphaFoldDB" id="A0A2V0NZM9"/>
<proteinExistence type="predicted"/>
<accession>A0A2V0NZM9</accession>
<comment type="caution">
    <text evidence="2">The sequence shown here is derived from an EMBL/GenBank/DDBJ whole genome shotgun (WGS) entry which is preliminary data.</text>
</comment>
<sequence length="186" mass="19996">MRSAAAQLWVMETHLRRVSMTHNGDVGPYARGSWRRKDRRGRMSQRWPGPRSARGGGGCGVLQQRRGRGHAADPLYCDAAAAGGQLEALQCALALGCPWDERTCSRAAGGGHLAVLQWARAQDPPCLWDEETCSEAAGGGHLAVLQWVRAQEPPCPWVAWICGDRAGDSATAEWIDAQAAREGGAL</sequence>
<feature type="region of interest" description="Disordered" evidence="1">
    <location>
        <begin position="29"/>
        <end position="60"/>
    </location>
</feature>
<evidence type="ECO:0000256" key="1">
    <source>
        <dbReference type="SAM" id="MobiDB-lite"/>
    </source>
</evidence>
<keyword evidence="3" id="KW-1185">Reference proteome</keyword>
<reference evidence="2 3" key="1">
    <citation type="journal article" date="2018" name="Sci. Rep.">
        <title>Raphidocelis subcapitata (=Pseudokirchneriella subcapitata) provides an insight into genome evolution and environmental adaptations in the Sphaeropleales.</title>
        <authorList>
            <person name="Suzuki S."/>
            <person name="Yamaguchi H."/>
            <person name="Nakajima N."/>
            <person name="Kawachi M."/>
        </authorList>
    </citation>
    <scope>NUCLEOTIDE SEQUENCE [LARGE SCALE GENOMIC DNA]</scope>
    <source>
        <strain evidence="2 3">NIES-35</strain>
    </source>
</reference>
<organism evidence="2 3">
    <name type="scientific">Raphidocelis subcapitata</name>
    <dbReference type="NCBI Taxonomy" id="307507"/>
    <lineage>
        <taxon>Eukaryota</taxon>
        <taxon>Viridiplantae</taxon>
        <taxon>Chlorophyta</taxon>
        <taxon>core chlorophytes</taxon>
        <taxon>Chlorophyceae</taxon>
        <taxon>CS clade</taxon>
        <taxon>Sphaeropleales</taxon>
        <taxon>Selenastraceae</taxon>
        <taxon>Raphidocelis</taxon>
    </lineage>
</organism>
<dbReference type="STRING" id="307507.A0A2V0NZM9"/>
<name>A0A2V0NZM9_9CHLO</name>
<feature type="compositionally biased region" description="Basic residues" evidence="1">
    <location>
        <begin position="33"/>
        <end position="43"/>
    </location>
</feature>
<dbReference type="SUPFAM" id="SSF140860">
    <property type="entry name" value="Pseudo ankyrin repeat-like"/>
    <property type="match status" value="1"/>
</dbReference>
<dbReference type="InParanoid" id="A0A2V0NZM9"/>
<protein>
    <recommendedName>
        <fullName evidence="4">Ankyrin repeat domain-containing protein</fullName>
    </recommendedName>
</protein>
<dbReference type="EMBL" id="BDRX01000035">
    <property type="protein sequence ID" value="GBF92779.1"/>
    <property type="molecule type" value="Genomic_DNA"/>
</dbReference>
<dbReference type="OrthoDB" id="549039at2759"/>
<gene>
    <name evidence="2" type="ORF">Rsub_05398</name>
</gene>
<evidence type="ECO:0000313" key="3">
    <source>
        <dbReference type="Proteomes" id="UP000247498"/>
    </source>
</evidence>
<evidence type="ECO:0008006" key="4">
    <source>
        <dbReference type="Google" id="ProtNLM"/>
    </source>
</evidence>
<dbReference type="Proteomes" id="UP000247498">
    <property type="component" value="Unassembled WGS sequence"/>
</dbReference>